<comment type="pathway">
    <text evidence="5">Cofactor biosynthesis; 5,6,7,8-tetrahydromethanopterin biosynthesis.</text>
</comment>
<evidence type="ECO:0000256" key="1">
    <source>
        <dbReference type="ARBA" id="ARBA00022679"/>
    </source>
</evidence>
<dbReference type="Proteomes" id="UP001168338">
    <property type="component" value="Unassembled WGS sequence"/>
</dbReference>
<feature type="domain" description="6-hydroxymethylpterin diphosphokinase MptE-like" evidence="6">
    <location>
        <begin position="38"/>
        <end position="181"/>
    </location>
</feature>
<accession>A0ABT8MDM5</accession>
<gene>
    <name evidence="5" type="primary">mptE</name>
    <name evidence="7" type="ORF">FGU65_14390</name>
</gene>
<evidence type="ECO:0000256" key="4">
    <source>
        <dbReference type="ARBA" id="ARBA00022840"/>
    </source>
</evidence>
<keyword evidence="5" id="KW-0460">Magnesium</keyword>
<dbReference type="Pfam" id="PF01973">
    <property type="entry name" value="MptE-like"/>
    <property type="match status" value="1"/>
</dbReference>
<organism evidence="7 8">
    <name type="scientific">Methanoculleus frigidifontis</name>
    <dbReference type="NCBI Taxonomy" id="2584085"/>
    <lineage>
        <taxon>Archaea</taxon>
        <taxon>Methanobacteriati</taxon>
        <taxon>Methanobacteriota</taxon>
        <taxon>Stenosarchaea group</taxon>
        <taxon>Methanomicrobia</taxon>
        <taxon>Methanomicrobiales</taxon>
        <taxon>Methanomicrobiaceae</taxon>
        <taxon>Methanoculleus</taxon>
    </lineage>
</organism>
<keyword evidence="8" id="KW-1185">Reference proteome</keyword>
<comment type="caution">
    <text evidence="7">The sequence shown here is derived from an EMBL/GenBank/DDBJ whole genome shotgun (WGS) entry which is preliminary data.</text>
</comment>
<dbReference type="RefSeq" id="WP_301665261.1">
    <property type="nucleotide sequence ID" value="NZ_VCYH01000013.1"/>
</dbReference>
<evidence type="ECO:0000313" key="7">
    <source>
        <dbReference type="EMBL" id="MDN7026055.1"/>
    </source>
</evidence>
<keyword evidence="1 5" id="KW-0808">Transferase</keyword>
<dbReference type="InterPro" id="IPR036759">
    <property type="entry name" value="TPK_catalytic_sf"/>
</dbReference>
<comment type="cofactor">
    <cofactor evidence="5">
        <name>Mg(2+)</name>
        <dbReference type="ChEBI" id="CHEBI:18420"/>
    </cofactor>
</comment>
<dbReference type="EC" id="2.7.6.3" evidence="5"/>
<comment type="similarity">
    <text evidence="5">Belongs to the archaeal 6-HMPDK family.</text>
</comment>
<protein>
    <recommendedName>
        <fullName evidence="5">6-hydroxymethyl-7,8-dihydropterin pyrophosphokinase</fullName>
        <shortName evidence="5">HPPK</shortName>
        <ecNumber evidence="5">2.7.6.3</ecNumber>
    </recommendedName>
    <alternativeName>
        <fullName evidence="5">2-amino-4-hydroxy-6-hydroxymethyldihydropteridine pyrophosphokinase</fullName>
    </alternativeName>
    <alternativeName>
        <fullName evidence="5">6-hydroxymethyl-7,8-dihydropterin diphosphokinase</fullName>
        <shortName evidence="5">6-HMPDK</shortName>
    </alternativeName>
    <alternativeName>
        <fullName evidence="5">7,8-dihydro-6-hydroxymethylpterin diphosphokinase</fullName>
    </alternativeName>
    <alternativeName>
        <fullName evidence="5">7,8-dihydro-6-hydroxymethylpterin pyrophosphokinase</fullName>
        <shortName evidence="5">PPPK</shortName>
    </alternativeName>
</protein>
<evidence type="ECO:0000259" key="6">
    <source>
        <dbReference type="Pfam" id="PF01973"/>
    </source>
</evidence>
<dbReference type="InterPro" id="IPR027510">
    <property type="entry name" value="HMPDK_MptE"/>
</dbReference>
<evidence type="ECO:0000313" key="8">
    <source>
        <dbReference type="Proteomes" id="UP001168338"/>
    </source>
</evidence>
<evidence type="ECO:0000256" key="2">
    <source>
        <dbReference type="ARBA" id="ARBA00022741"/>
    </source>
</evidence>
<evidence type="ECO:0000256" key="3">
    <source>
        <dbReference type="ARBA" id="ARBA00022777"/>
    </source>
</evidence>
<evidence type="ECO:0000256" key="5">
    <source>
        <dbReference type="HAMAP-Rule" id="MF_02131"/>
    </source>
</evidence>
<keyword evidence="3 5" id="KW-0418">Kinase</keyword>
<dbReference type="HAMAP" id="MF_02131">
    <property type="entry name" value="HMPDK_arch"/>
    <property type="match status" value="1"/>
</dbReference>
<keyword evidence="2 5" id="KW-0547">Nucleotide-binding</keyword>
<comment type="catalytic activity">
    <reaction evidence="5">
        <text>6-hydroxymethyl-7,8-dihydropterin + ATP = (7,8-dihydropterin-6-yl)methyl diphosphate + AMP + H(+)</text>
        <dbReference type="Rhea" id="RHEA:11412"/>
        <dbReference type="ChEBI" id="CHEBI:15378"/>
        <dbReference type="ChEBI" id="CHEBI:30616"/>
        <dbReference type="ChEBI" id="CHEBI:44841"/>
        <dbReference type="ChEBI" id="CHEBI:72950"/>
        <dbReference type="ChEBI" id="CHEBI:456215"/>
        <dbReference type="EC" id="2.7.6.3"/>
    </reaction>
</comment>
<dbReference type="PANTHER" id="PTHR39648:SF1">
    <property type="entry name" value="6-HYDROXYMETHYL-7,8-DIHYDROPTERIN PYROPHOSPHOKINASE"/>
    <property type="match status" value="1"/>
</dbReference>
<dbReference type="EMBL" id="VCYH01000013">
    <property type="protein sequence ID" value="MDN7026055.1"/>
    <property type="molecule type" value="Genomic_DNA"/>
</dbReference>
<reference evidence="7" key="1">
    <citation type="submission" date="2019-05" db="EMBL/GenBank/DDBJ databases">
        <title>Methanoculleus sp. FWC-SCC1, a methanogenic archaeon isolated from deep marine cold seep.</title>
        <authorList>
            <person name="Chen Y.-W."/>
            <person name="Chen S.-C."/>
            <person name="Teng N.-H."/>
            <person name="Lai M.-C."/>
        </authorList>
    </citation>
    <scope>NUCLEOTIDE SEQUENCE</scope>
    <source>
        <strain evidence="7">FWC-SCC1</strain>
    </source>
</reference>
<dbReference type="InterPro" id="IPR002826">
    <property type="entry name" value="MptE-like"/>
</dbReference>
<name>A0ABT8MDM5_9EURY</name>
<proteinExistence type="inferred from homology"/>
<dbReference type="PANTHER" id="PTHR39648">
    <property type="entry name" value="6-HYDROXYMETHYL-7,8-DIHYDROPTERIN PYROPHOSPHOKINASE"/>
    <property type="match status" value="1"/>
</dbReference>
<sequence length="206" mass="22850">MKFEDWEPHYTAILDYFCFERTDDEEAARILADLADRDDIDLLRSLCSGRTVTVCGNAPGLAGELDRVEGMVFAADAAAEVLHNHGIHPDAIFTDLDGATDIFIDVNRAGTVMVVHAHGDNIPLLRHWVPRFPGPLVRTTQASPLPRVHNFGGFTDGDRAVFAAEDLGAKEVRIIGFDLDDRSVDPVKRGKLFWARRLLHLIGHDL</sequence>
<dbReference type="SUPFAM" id="SSF63999">
    <property type="entry name" value="Thiamin pyrophosphokinase, catalytic domain"/>
    <property type="match status" value="1"/>
</dbReference>
<keyword evidence="4 5" id="KW-0067">ATP-binding</keyword>
<comment type="function">
    <text evidence="5">Catalyzes the transfer of diphosphate from ATP to 6-hydroxymethyl-7,8-dihydropterin (6-HMD), leading to 6-hydroxymethyl-7,8-dihydropterin diphosphate (6-HMDP).</text>
</comment>